<evidence type="ECO:0000313" key="3">
    <source>
        <dbReference type="EMBL" id="GJD97763.1"/>
    </source>
</evidence>
<comment type="caution">
    <text evidence="3">The sequence shown here is derived from an EMBL/GenBank/DDBJ whole genome shotgun (WGS) entry which is preliminary data.</text>
</comment>
<evidence type="ECO:0000313" key="4">
    <source>
        <dbReference type="Proteomes" id="UP001055125"/>
    </source>
</evidence>
<accession>A0ABQ4S3Q9</accession>
<feature type="compositionally biased region" description="Basic and acidic residues" evidence="1">
    <location>
        <begin position="142"/>
        <end position="154"/>
    </location>
</feature>
<keyword evidence="4" id="KW-1185">Reference proteome</keyword>
<name>A0ABQ4S3Q9_9HYPH</name>
<feature type="region of interest" description="Disordered" evidence="1">
    <location>
        <begin position="126"/>
        <end position="155"/>
    </location>
</feature>
<sequence length="206" mass="22585">MMVALLLYGYSWGLYSSRQLARACEEWVDVMAVTGLNRPDFRTIAGFRKRHVVSLSGLFVQVLRLCRAAGMVQFAHVAVDGTKLKANAPRHNAMSYDRMKTADPPSYWWTPLIRSWGARKVFNDEQDPTRVHSRVQAAGDRAAGEQRAPTDADRGGVGYLALDAADLASGLPRGGAPVAQERSGHVSFVTRRLASRSGCQDRALAP</sequence>
<reference evidence="3" key="2">
    <citation type="submission" date="2021-08" db="EMBL/GenBank/DDBJ databases">
        <authorList>
            <person name="Tani A."/>
            <person name="Ola A."/>
            <person name="Ogura Y."/>
            <person name="Katsura K."/>
            <person name="Hayashi T."/>
        </authorList>
    </citation>
    <scope>NUCLEOTIDE SEQUENCE</scope>
    <source>
        <strain evidence="3">DSM 19015</strain>
    </source>
</reference>
<dbReference type="PANTHER" id="PTHR33408">
    <property type="entry name" value="TRANSPOSASE"/>
    <property type="match status" value="1"/>
</dbReference>
<organism evidence="3 4">
    <name type="scientific">Methylobacterium iners</name>
    <dbReference type="NCBI Taxonomy" id="418707"/>
    <lineage>
        <taxon>Bacteria</taxon>
        <taxon>Pseudomonadati</taxon>
        <taxon>Pseudomonadota</taxon>
        <taxon>Alphaproteobacteria</taxon>
        <taxon>Hyphomicrobiales</taxon>
        <taxon>Methylobacteriaceae</taxon>
        <taxon>Methylobacterium</taxon>
    </lineage>
</organism>
<dbReference type="Proteomes" id="UP001055125">
    <property type="component" value="Unassembled WGS sequence"/>
</dbReference>
<evidence type="ECO:0000259" key="2">
    <source>
        <dbReference type="Pfam" id="PF05598"/>
    </source>
</evidence>
<dbReference type="PANTHER" id="PTHR33408:SF2">
    <property type="entry name" value="TRANSPOSASE DDE DOMAIN-CONTAINING PROTEIN"/>
    <property type="match status" value="1"/>
</dbReference>
<dbReference type="Pfam" id="PF05598">
    <property type="entry name" value="DUF772"/>
    <property type="match status" value="1"/>
</dbReference>
<dbReference type="EMBL" id="BPQP01000107">
    <property type="protein sequence ID" value="GJD97763.1"/>
    <property type="molecule type" value="Genomic_DNA"/>
</dbReference>
<reference evidence="3" key="1">
    <citation type="journal article" date="2021" name="Front. Microbiol.">
        <title>Comprehensive Comparative Genomics and Phenotyping of Methylobacterium Species.</title>
        <authorList>
            <person name="Alessa O."/>
            <person name="Ogura Y."/>
            <person name="Fujitani Y."/>
            <person name="Takami H."/>
            <person name="Hayashi T."/>
            <person name="Sahin N."/>
            <person name="Tani A."/>
        </authorList>
    </citation>
    <scope>NUCLEOTIDE SEQUENCE</scope>
    <source>
        <strain evidence="3">DSM 19015</strain>
    </source>
</reference>
<evidence type="ECO:0000256" key="1">
    <source>
        <dbReference type="SAM" id="MobiDB-lite"/>
    </source>
</evidence>
<feature type="domain" description="Transposase InsH N-terminal" evidence="2">
    <location>
        <begin position="1"/>
        <end position="50"/>
    </location>
</feature>
<dbReference type="InterPro" id="IPR008490">
    <property type="entry name" value="Transposase_InsH_N"/>
</dbReference>
<protein>
    <recommendedName>
        <fullName evidence="2">Transposase InsH N-terminal domain-containing protein</fullName>
    </recommendedName>
</protein>
<proteinExistence type="predicted"/>
<gene>
    <name evidence="3" type="ORF">OCOJLMKI_4996</name>
</gene>